<keyword evidence="1 4" id="KW-0808">Transferase</keyword>
<dbReference type="SUPFAM" id="SSF55729">
    <property type="entry name" value="Acyl-CoA N-acyltransferases (Nat)"/>
    <property type="match status" value="1"/>
</dbReference>
<organism evidence="4 5">
    <name type="scientific">Chthoniobacter flavus Ellin428</name>
    <dbReference type="NCBI Taxonomy" id="497964"/>
    <lineage>
        <taxon>Bacteria</taxon>
        <taxon>Pseudomonadati</taxon>
        <taxon>Verrucomicrobiota</taxon>
        <taxon>Spartobacteria</taxon>
        <taxon>Chthoniobacterales</taxon>
        <taxon>Chthoniobacteraceae</taxon>
        <taxon>Chthoniobacter</taxon>
    </lineage>
</organism>
<evidence type="ECO:0000313" key="4">
    <source>
        <dbReference type="EMBL" id="EDY21291.1"/>
    </source>
</evidence>
<dbReference type="EMBL" id="ABVL01000003">
    <property type="protein sequence ID" value="EDY21291.1"/>
    <property type="molecule type" value="Genomic_DNA"/>
</dbReference>
<reference evidence="4 5" key="1">
    <citation type="journal article" date="2011" name="J. Bacteriol.">
        <title>Genome sequence of Chthoniobacter flavus Ellin428, an aerobic heterotrophic soil bacterium.</title>
        <authorList>
            <person name="Kant R."/>
            <person name="van Passel M.W."/>
            <person name="Palva A."/>
            <person name="Lucas S."/>
            <person name="Lapidus A."/>
            <person name="Glavina Del Rio T."/>
            <person name="Dalin E."/>
            <person name="Tice H."/>
            <person name="Bruce D."/>
            <person name="Goodwin L."/>
            <person name="Pitluck S."/>
            <person name="Larimer F.W."/>
            <person name="Land M.L."/>
            <person name="Hauser L."/>
            <person name="Sangwan P."/>
            <person name="de Vos W.M."/>
            <person name="Janssen P.H."/>
            <person name="Smidt H."/>
        </authorList>
    </citation>
    <scope>NUCLEOTIDE SEQUENCE [LARGE SCALE GENOMIC DNA]</scope>
    <source>
        <strain evidence="4 5">Ellin428</strain>
    </source>
</reference>
<dbReference type="CDD" id="cd04301">
    <property type="entry name" value="NAT_SF"/>
    <property type="match status" value="1"/>
</dbReference>
<proteinExistence type="predicted"/>
<dbReference type="STRING" id="497964.CfE428DRAFT_1584"/>
<dbReference type="InterPro" id="IPR016181">
    <property type="entry name" value="Acyl_CoA_acyltransferase"/>
</dbReference>
<evidence type="ECO:0000313" key="5">
    <source>
        <dbReference type="Proteomes" id="UP000005824"/>
    </source>
</evidence>
<feature type="domain" description="N-acetyltransferase" evidence="3">
    <location>
        <begin position="6"/>
        <end position="181"/>
    </location>
</feature>
<dbReference type="PANTHER" id="PTHR43877">
    <property type="entry name" value="AMINOALKYLPHOSPHONATE N-ACETYLTRANSFERASE-RELATED-RELATED"/>
    <property type="match status" value="1"/>
</dbReference>
<evidence type="ECO:0000259" key="3">
    <source>
        <dbReference type="PROSITE" id="PS51186"/>
    </source>
</evidence>
<dbReference type="RefSeq" id="WP_006978910.1">
    <property type="nucleotide sequence ID" value="NZ_ABVL01000003.1"/>
</dbReference>
<name>B4CWX1_9BACT</name>
<comment type="caution">
    <text evidence="4">The sequence shown here is derived from an EMBL/GenBank/DDBJ whole genome shotgun (WGS) entry which is preliminary data.</text>
</comment>
<accession>B4CWX1</accession>
<dbReference type="AlphaFoldDB" id="B4CWX1"/>
<keyword evidence="2" id="KW-0012">Acyltransferase</keyword>
<dbReference type="PANTHER" id="PTHR43877:SF1">
    <property type="entry name" value="ACETYLTRANSFERASE"/>
    <property type="match status" value="1"/>
</dbReference>
<dbReference type="Pfam" id="PF13508">
    <property type="entry name" value="Acetyltransf_7"/>
    <property type="match status" value="1"/>
</dbReference>
<dbReference type="eggNOG" id="COG3153">
    <property type="taxonomic scope" value="Bacteria"/>
</dbReference>
<dbReference type="Gene3D" id="3.40.630.30">
    <property type="match status" value="1"/>
</dbReference>
<evidence type="ECO:0000256" key="1">
    <source>
        <dbReference type="ARBA" id="ARBA00022679"/>
    </source>
</evidence>
<dbReference type="InParanoid" id="B4CWX1"/>
<dbReference type="PROSITE" id="PS51186">
    <property type="entry name" value="GNAT"/>
    <property type="match status" value="1"/>
</dbReference>
<dbReference type="InterPro" id="IPR000182">
    <property type="entry name" value="GNAT_dom"/>
</dbReference>
<evidence type="ECO:0000256" key="2">
    <source>
        <dbReference type="ARBA" id="ARBA00023315"/>
    </source>
</evidence>
<keyword evidence="5" id="KW-1185">Reference proteome</keyword>
<protein>
    <submittedName>
        <fullName evidence="4">GCN5-related N-acetyltransferase</fullName>
    </submittedName>
</protein>
<dbReference type="InterPro" id="IPR050832">
    <property type="entry name" value="Bact_Acetyltransf"/>
</dbReference>
<dbReference type="Proteomes" id="UP000005824">
    <property type="component" value="Unassembled WGS sequence"/>
</dbReference>
<sequence>MFKTQFTLRPARDSDIPVLERLIPLSVRGLQAATYSPAQMEAALGPVFGVDRQLIRDGTYFVVENGEAIVGCGGWSRRKAVFGGDRQRQGEDAALDPIRDPARIRAFFVHPDFARRGIGRMLLTHCEEAIGAAGFREAVMVATLAGEPLYAAFGYAVVERYEVPLAEGLMLPVIRMAKAISPS</sequence>
<dbReference type="GO" id="GO:0016747">
    <property type="term" value="F:acyltransferase activity, transferring groups other than amino-acyl groups"/>
    <property type="evidence" value="ECO:0007669"/>
    <property type="project" value="InterPro"/>
</dbReference>
<gene>
    <name evidence="4" type="ORF">CfE428DRAFT_1584</name>
</gene>